<dbReference type="SUPFAM" id="SSF52266">
    <property type="entry name" value="SGNH hydrolase"/>
    <property type="match status" value="1"/>
</dbReference>
<dbReference type="SUPFAM" id="SSF52317">
    <property type="entry name" value="Class I glutamine amidotransferase-like"/>
    <property type="match status" value="1"/>
</dbReference>
<dbReference type="OrthoDB" id="228131at2"/>
<dbReference type="Gene3D" id="2.120.10.30">
    <property type="entry name" value="TolB, C-terminal domain"/>
    <property type="match status" value="1"/>
</dbReference>
<evidence type="ECO:0000259" key="8">
    <source>
        <dbReference type="PROSITE" id="PS51007"/>
    </source>
</evidence>
<sequence length="1606" mass="180537">MIRTSLWVLTFSLLLTVSARANPLVYEGDSGIGKGKHIVFLAGDHEYRSEESLPAMARILAKHHGFKCTVLFSIDQKSGEISPGSSYMPGTEALASADLMVIFLRFQDFPREQMQPIVDYLQRGGPVVGMRTSTHAFKIPGNSEFARFSYNYQGDDFKLGFGRQVLGETWAGHYGANHKMSTRLDIVPSEKEHPILRGVKNPWVQAGGYWTEPMPDSEVLAMAQPLDGMKPDSPVAEGKKPCPGVWTREYESKSGKKGRVFTTTYGASEDLLDDDFRRMMINGCLWAASMEEQIKPDLTIDFVGPYQPVTFSFGGHRKGVKPSDLEEWTSPILPDHSQPNKKTTKRPAGRDPRVQNKMDARNRTAKNPPKTTDENYSAFAIYEKTAPRPKAAKPVVTSLPLTLEKGDRIALTGNTLLEHSQDFGHFEAMLQQQFPQHQLRVRHLAWSADAIDNQPRPDNFADTQQHLVHEEADVVLAAFGFNESFAGESGLAEFRKKLTDYLVDLKSKAFNGESAAKIVLISPVGNENLENVPAADLNNQRIASYVEVMREVAGEQEVGFADVFQVTADAMASPGSDLTINGVHLNREGDRLFSEALFEQLFQAKPPEISNTLLSTIVDKNQQFFRRFRPLNTFYYTGGRNKDYGYLDFLPAMRNFDLMVANRDQRIWDMVQGKTVPDKVDDSNVPPLPTTIQSRGANEWMSAAEEQKAFQVDPRFEVNLFAGEEEFPDMVNPIQMRWDAKGRLWVSCSTTYPHVYPGNEPNDKLVILEDTDGDGKADKSTVFADNLSIPLSFEFGDGGVYVSEQPCLSFLKDTDGDDKADVHQTVLRGFGTEDSHHSLHDFTWTPDGDLIFRESVFHHSQVETPYGPVRQQNSGWFRFDPKTQRLLSFGTYPSTNPWGVTFDDWGQHMASHPVYAEAHQALDPPYPLQNAPPKGLQAYSGVCGHQFVDTASFPKDMQGDFIKVRYKPTNRVEILRWKEGPFGYSEEYVGDLLFSTNLSFIPVDLQFGPRGDLYVCDWYNPIKGHMQYSLRDDRRDRHSGRIWRITAKGIPLQEAPNIADASIDELLDLLKRPEYAVRYRVKQELGQRDVDQVKRHLDQWITKLDDADPRFRHHQVEGIWTYRWIDQVDMVHAETSMPTADLNVATSVLRDLLSCEDSHARAAATKQLRYWYPLLTDWPQLLRDSANDENGIVRMQAAIAATYIGTKPAFTAMLDVLRHPRDGHLAYAITCSLMSKSMRTHWEGNSRYGIARILKQAAKDAEIKEPKPTKAQANFDAQSDLKVVKVTCIPERMLFDVKHFMVKPGQPLKIVFTNPDATDHNFVLVQPDSLAEVGMAANEMAKDPTNADSDFIPYDKSDLIIEHTPMIGPTRAAQIAVLRFEAPTKPGIYPYVCTFPGHWVVMNGVMVVAEDDASAQALMTASVPQVIKEWNMEDFADFPSVIRPKDEQTLTRGMTAFVKARCNQCHVVAGHGTNLGPDLAESVKKLKGKELLKQMVDPSSQIHEKFRNVQFLTIDGRVTTGVVVKQDDEAYHVATNLLTPNSLTKILKEDVEEMGASKMSPMPTGLLDTLTKEEIYDLHAFVEAGGYELPEHLQHMHQHGSNANPD</sequence>
<evidence type="ECO:0000256" key="7">
    <source>
        <dbReference type="SAM" id="SignalP"/>
    </source>
</evidence>
<dbReference type="InterPro" id="IPR009056">
    <property type="entry name" value="Cyt_c-like_dom"/>
</dbReference>
<dbReference type="PANTHER" id="PTHR33546">
    <property type="entry name" value="LARGE, MULTIFUNCTIONAL SECRETED PROTEIN-RELATED"/>
    <property type="match status" value="1"/>
</dbReference>
<dbReference type="PROSITE" id="PS51007">
    <property type="entry name" value="CYTC"/>
    <property type="match status" value="1"/>
</dbReference>
<dbReference type="Gene3D" id="3.40.50.880">
    <property type="match status" value="1"/>
</dbReference>
<dbReference type="GO" id="GO:0046872">
    <property type="term" value="F:metal ion binding"/>
    <property type="evidence" value="ECO:0007669"/>
    <property type="project" value="UniProtKB-KW"/>
</dbReference>
<dbReference type="InterPro" id="IPR013830">
    <property type="entry name" value="SGNH_hydro"/>
</dbReference>
<dbReference type="InterPro" id="IPR008972">
    <property type="entry name" value="Cupredoxin"/>
</dbReference>
<dbReference type="Gene3D" id="1.25.10.10">
    <property type="entry name" value="Leucine-rich Repeat Variant"/>
    <property type="match status" value="1"/>
</dbReference>
<dbReference type="InterPro" id="IPR013427">
    <property type="entry name" value="Haem-bd_dom_put"/>
</dbReference>
<dbReference type="Pfam" id="PF23500">
    <property type="entry name" value="DUF7133"/>
    <property type="match status" value="1"/>
</dbReference>
<dbReference type="SUPFAM" id="SSF48371">
    <property type="entry name" value="ARM repeat"/>
    <property type="match status" value="1"/>
</dbReference>
<dbReference type="InterPro" id="IPR055557">
    <property type="entry name" value="DUF7133"/>
</dbReference>
<dbReference type="InterPro" id="IPR036514">
    <property type="entry name" value="SGNH_hydro_sf"/>
</dbReference>
<dbReference type="GO" id="GO:0016788">
    <property type="term" value="F:hydrolase activity, acting on ester bonds"/>
    <property type="evidence" value="ECO:0007669"/>
    <property type="project" value="UniProtKB-ARBA"/>
</dbReference>
<evidence type="ECO:0000256" key="2">
    <source>
        <dbReference type="ARBA" id="ARBA00022723"/>
    </source>
</evidence>
<reference evidence="9 10" key="1">
    <citation type="submission" date="2018-02" db="EMBL/GenBank/DDBJ databases">
        <title>Comparative genomes isolates from brazilian mangrove.</title>
        <authorList>
            <person name="Araujo J.E."/>
            <person name="Taketani R.G."/>
            <person name="Silva M.C.P."/>
            <person name="Loureco M.V."/>
            <person name="Andreote F.D."/>
        </authorList>
    </citation>
    <scope>NUCLEOTIDE SEQUENCE [LARGE SCALE GENOMIC DNA]</scope>
    <source>
        <strain evidence="9 10">Hex-1 MGV</strain>
    </source>
</reference>
<dbReference type="InterPro" id="IPR036909">
    <property type="entry name" value="Cyt_c-like_dom_sf"/>
</dbReference>
<dbReference type="Gene3D" id="2.60.40.420">
    <property type="entry name" value="Cupredoxins - blue copper proteins"/>
    <property type="match status" value="1"/>
</dbReference>
<dbReference type="Gene3D" id="3.40.50.1110">
    <property type="entry name" value="SGNH hydrolase"/>
    <property type="match status" value="1"/>
</dbReference>
<evidence type="ECO:0000313" key="9">
    <source>
        <dbReference type="EMBL" id="PQO29418.1"/>
    </source>
</evidence>
<dbReference type="InterPro" id="IPR029010">
    <property type="entry name" value="ThuA-like"/>
</dbReference>
<keyword evidence="2 5" id="KW-0479">Metal-binding</keyword>
<feature type="domain" description="Cytochrome c" evidence="8">
    <location>
        <begin position="1448"/>
        <end position="1586"/>
    </location>
</feature>
<keyword evidence="7" id="KW-0732">Signal</keyword>
<protein>
    <recommendedName>
        <fullName evidence="8">Cytochrome c domain-containing protein</fullName>
    </recommendedName>
</protein>
<organism evidence="9 10">
    <name type="scientific">Blastopirellula marina</name>
    <dbReference type="NCBI Taxonomy" id="124"/>
    <lineage>
        <taxon>Bacteria</taxon>
        <taxon>Pseudomonadati</taxon>
        <taxon>Planctomycetota</taxon>
        <taxon>Planctomycetia</taxon>
        <taxon>Pirellulales</taxon>
        <taxon>Pirellulaceae</taxon>
        <taxon>Blastopirellula</taxon>
    </lineage>
</organism>
<dbReference type="NCBIfam" id="TIGR02604">
    <property type="entry name" value="Piru_Ver_Nterm"/>
    <property type="match status" value="1"/>
</dbReference>
<dbReference type="SUPFAM" id="SSF46626">
    <property type="entry name" value="Cytochrome c"/>
    <property type="match status" value="1"/>
</dbReference>
<dbReference type="InterPro" id="IPR013428">
    <property type="entry name" value="Membrane-bound_put_N"/>
</dbReference>
<dbReference type="InterPro" id="IPR011989">
    <property type="entry name" value="ARM-like"/>
</dbReference>
<evidence type="ECO:0000256" key="5">
    <source>
        <dbReference type="PROSITE-ProRule" id="PRU00433"/>
    </source>
</evidence>
<dbReference type="Pfam" id="PF13472">
    <property type="entry name" value="Lipase_GDSL_2"/>
    <property type="match status" value="1"/>
</dbReference>
<dbReference type="NCBIfam" id="TIGR02603">
    <property type="entry name" value="CxxCH_TIGR02603"/>
    <property type="match status" value="1"/>
</dbReference>
<dbReference type="Pfam" id="PF06283">
    <property type="entry name" value="ThuA"/>
    <property type="match status" value="1"/>
</dbReference>
<dbReference type="InterPro" id="IPR028871">
    <property type="entry name" value="BlueCu_1_BS"/>
</dbReference>
<feature type="chain" id="PRO_5015580528" description="Cytochrome c domain-containing protein" evidence="7">
    <location>
        <begin position="22"/>
        <end position="1606"/>
    </location>
</feature>
<dbReference type="InterPro" id="IPR016024">
    <property type="entry name" value="ARM-type_fold"/>
</dbReference>
<dbReference type="CDD" id="cd01834">
    <property type="entry name" value="SGNH_hydrolase_like_2"/>
    <property type="match status" value="1"/>
</dbReference>
<keyword evidence="3 5" id="KW-0408">Iron</keyword>
<gene>
    <name evidence="9" type="ORF">C5Y83_25445</name>
</gene>
<dbReference type="CDD" id="cd04233">
    <property type="entry name" value="Auracyanin"/>
    <property type="match status" value="1"/>
</dbReference>
<keyword evidence="1 5" id="KW-0349">Heme</keyword>
<dbReference type="Gene3D" id="1.10.760.10">
    <property type="entry name" value="Cytochrome c-like domain"/>
    <property type="match status" value="1"/>
</dbReference>
<feature type="region of interest" description="Disordered" evidence="6">
    <location>
        <begin position="316"/>
        <end position="373"/>
    </location>
</feature>
<dbReference type="RefSeq" id="WP_105332613.1">
    <property type="nucleotide sequence ID" value="NZ_PUHY01000015.1"/>
</dbReference>
<feature type="compositionally biased region" description="Basic and acidic residues" evidence="6">
    <location>
        <begin position="348"/>
        <end position="362"/>
    </location>
</feature>
<keyword evidence="4" id="KW-0186">Copper</keyword>
<dbReference type="PANTHER" id="PTHR33546:SF1">
    <property type="entry name" value="LARGE, MULTIFUNCTIONAL SECRETED PROTEIN"/>
    <property type="match status" value="1"/>
</dbReference>
<dbReference type="Proteomes" id="UP000238322">
    <property type="component" value="Unassembled WGS sequence"/>
</dbReference>
<evidence type="ECO:0000256" key="6">
    <source>
        <dbReference type="SAM" id="MobiDB-lite"/>
    </source>
</evidence>
<dbReference type="SUPFAM" id="SSF63829">
    <property type="entry name" value="Calcium-dependent phosphotriesterase"/>
    <property type="match status" value="1"/>
</dbReference>
<comment type="caution">
    <text evidence="9">The sequence shown here is derived from an EMBL/GenBank/DDBJ whole genome shotgun (WGS) entry which is preliminary data.</text>
</comment>
<dbReference type="InterPro" id="IPR029062">
    <property type="entry name" value="Class_I_gatase-like"/>
</dbReference>
<dbReference type="PROSITE" id="PS00196">
    <property type="entry name" value="COPPER_BLUE"/>
    <property type="match status" value="1"/>
</dbReference>
<dbReference type="GO" id="GO:0009055">
    <property type="term" value="F:electron transfer activity"/>
    <property type="evidence" value="ECO:0007669"/>
    <property type="project" value="InterPro"/>
</dbReference>
<name>A0A2S8FB73_9BACT</name>
<proteinExistence type="predicted"/>
<evidence type="ECO:0000313" key="10">
    <source>
        <dbReference type="Proteomes" id="UP000238322"/>
    </source>
</evidence>
<dbReference type="GO" id="GO:0020037">
    <property type="term" value="F:heme binding"/>
    <property type="evidence" value="ECO:0007669"/>
    <property type="project" value="InterPro"/>
</dbReference>
<accession>A0A2S8FB73</accession>
<dbReference type="EMBL" id="PUHY01000015">
    <property type="protein sequence ID" value="PQO29418.1"/>
    <property type="molecule type" value="Genomic_DNA"/>
</dbReference>
<evidence type="ECO:0000256" key="1">
    <source>
        <dbReference type="ARBA" id="ARBA00022617"/>
    </source>
</evidence>
<dbReference type="SUPFAM" id="SSF49503">
    <property type="entry name" value="Cupredoxins"/>
    <property type="match status" value="1"/>
</dbReference>
<evidence type="ECO:0000256" key="4">
    <source>
        <dbReference type="ARBA" id="ARBA00023008"/>
    </source>
</evidence>
<feature type="signal peptide" evidence="7">
    <location>
        <begin position="1"/>
        <end position="21"/>
    </location>
</feature>
<dbReference type="InterPro" id="IPR011042">
    <property type="entry name" value="6-blade_b-propeller_TolB-like"/>
</dbReference>
<evidence type="ECO:0000256" key="3">
    <source>
        <dbReference type="ARBA" id="ARBA00023004"/>
    </source>
</evidence>